<organism evidence="1 2">
    <name type="scientific">Microbacterium pullorum</name>
    <dbReference type="NCBI Taxonomy" id="2762236"/>
    <lineage>
        <taxon>Bacteria</taxon>
        <taxon>Bacillati</taxon>
        <taxon>Actinomycetota</taxon>
        <taxon>Actinomycetes</taxon>
        <taxon>Micrococcales</taxon>
        <taxon>Microbacteriaceae</taxon>
        <taxon>Microbacterium</taxon>
    </lineage>
</organism>
<sequence>MESIPLDTPDGITARLGWNPSVSVHDRRRILTREIIAGLVRCDPKEIRIEREPPRGYGYHTRLIASRDGVDLPYAVKTASFRAATVVAVAAPSMPLGIDVRDMHPDAADIHMMQKHSHLLDESNIPALVDHWAKVQAVLEADGRGVRVAADHVRLDPTGRKGWLPDRKSGYHLADLSREGWIITMAYGSLSV</sequence>
<gene>
    <name evidence="1" type="ORF">H9651_00250</name>
</gene>
<dbReference type="EMBL" id="JACSQP010000001">
    <property type="protein sequence ID" value="MBD7956068.1"/>
    <property type="molecule type" value="Genomic_DNA"/>
</dbReference>
<dbReference type="Proteomes" id="UP000648352">
    <property type="component" value="Unassembled WGS sequence"/>
</dbReference>
<proteinExistence type="predicted"/>
<evidence type="ECO:0000313" key="2">
    <source>
        <dbReference type="Proteomes" id="UP000648352"/>
    </source>
</evidence>
<dbReference type="RefSeq" id="WP_191717101.1">
    <property type="nucleotide sequence ID" value="NZ_JACSQP010000001.1"/>
</dbReference>
<name>A0ABR8RXV4_9MICO</name>
<accession>A0ABR8RXV4</accession>
<evidence type="ECO:0000313" key="1">
    <source>
        <dbReference type="EMBL" id="MBD7956068.1"/>
    </source>
</evidence>
<reference evidence="1 2" key="1">
    <citation type="submission" date="2020-08" db="EMBL/GenBank/DDBJ databases">
        <title>A Genomic Blueprint of the Chicken Gut Microbiome.</title>
        <authorList>
            <person name="Gilroy R."/>
            <person name="Ravi A."/>
            <person name="Getino M."/>
            <person name="Pursley I."/>
            <person name="Horton D.L."/>
            <person name="Alikhan N.-F."/>
            <person name="Baker D."/>
            <person name="Gharbi K."/>
            <person name="Hall N."/>
            <person name="Watson M."/>
            <person name="Adriaenssens E.M."/>
            <person name="Foster-Nyarko E."/>
            <person name="Jarju S."/>
            <person name="Secka A."/>
            <person name="Antonio M."/>
            <person name="Oren A."/>
            <person name="Chaudhuri R."/>
            <person name="La Ragione R.M."/>
            <person name="Hildebrand F."/>
            <person name="Pallen M.J."/>
        </authorList>
    </citation>
    <scope>NUCLEOTIDE SEQUENCE [LARGE SCALE GENOMIC DNA]</scope>
    <source>
        <strain evidence="1 2">Sa4CUA7</strain>
    </source>
</reference>
<keyword evidence="2" id="KW-1185">Reference proteome</keyword>
<protein>
    <submittedName>
        <fullName evidence="1">Uncharacterized protein</fullName>
    </submittedName>
</protein>
<comment type="caution">
    <text evidence="1">The sequence shown here is derived from an EMBL/GenBank/DDBJ whole genome shotgun (WGS) entry which is preliminary data.</text>
</comment>